<evidence type="ECO:0000313" key="2">
    <source>
        <dbReference type="EMBL" id="MFA0568937.1"/>
    </source>
</evidence>
<dbReference type="Gene3D" id="3.20.20.450">
    <property type="entry name" value="EAL domain"/>
    <property type="match status" value="1"/>
</dbReference>
<keyword evidence="3" id="KW-1185">Reference proteome</keyword>
<dbReference type="EMBL" id="JBFRUW010000042">
    <property type="protein sequence ID" value="MFA0568937.1"/>
    <property type="molecule type" value="Genomic_DNA"/>
</dbReference>
<dbReference type="SUPFAM" id="SSF141868">
    <property type="entry name" value="EAL domain-like"/>
    <property type="match status" value="1"/>
</dbReference>
<evidence type="ECO:0000259" key="1">
    <source>
        <dbReference type="PROSITE" id="PS50883"/>
    </source>
</evidence>
<dbReference type="InterPro" id="IPR029787">
    <property type="entry name" value="Nucleotide_cyclase"/>
</dbReference>
<dbReference type="InterPro" id="IPR043128">
    <property type="entry name" value="Rev_trsase/Diguanyl_cyclase"/>
</dbReference>
<dbReference type="Pfam" id="PF00563">
    <property type="entry name" value="EAL"/>
    <property type="match status" value="1"/>
</dbReference>
<gene>
    <name evidence="2" type="ORF">AB4566_11690</name>
</gene>
<protein>
    <submittedName>
        <fullName evidence="2">Bifunctional diguanylate cyclase/phosphodiesterase</fullName>
    </submittedName>
</protein>
<dbReference type="InterPro" id="IPR001633">
    <property type="entry name" value="EAL_dom"/>
</dbReference>
<evidence type="ECO:0000313" key="3">
    <source>
        <dbReference type="Proteomes" id="UP001570417"/>
    </source>
</evidence>
<reference evidence="2 3" key="1">
    <citation type="journal article" date="2024" name="ISME J.">
        <title>Tailless and filamentous prophages are predominant in marine Vibrio.</title>
        <authorList>
            <person name="Steensen K."/>
            <person name="Seneca J."/>
            <person name="Bartlau N."/>
            <person name="Yu X.A."/>
            <person name="Hussain F.A."/>
            <person name="Polz M.F."/>
        </authorList>
    </citation>
    <scope>NUCLEOTIDE SEQUENCE [LARGE SCALE GENOMIC DNA]</scope>
    <source>
        <strain evidence="2 3">10N.222.51.A1</strain>
    </source>
</reference>
<dbReference type="PROSITE" id="PS50883">
    <property type="entry name" value="EAL"/>
    <property type="match status" value="1"/>
</dbReference>
<dbReference type="InterPro" id="IPR035919">
    <property type="entry name" value="EAL_sf"/>
</dbReference>
<dbReference type="Gene3D" id="3.30.70.270">
    <property type="match status" value="1"/>
</dbReference>
<accession>A0ABV4NBY9</accession>
<dbReference type="SMART" id="SM00052">
    <property type="entry name" value="EAL"/>
    <property type="match status" value="1"/>
</dbReference>
<dbReference type="SUPFAM" id="SSF55073">
    <property type="entry name" value="Nucleotide cyclase"/>
    <property type="match status" value="1"/>
</dbReference>
<proteinExistence type="predicted"/>
<dbReference type="CDD" id="cd01948">
    <property type="entry name" value="EAL"/>
    <property type="match status" value="1"/>
</dbReference>
<dbReference type="Proteomes" id="UP001570417">
    <property type="component" value="Unassembled WGS sequence"/>
</dbReference>
<organism evidence="2 3">
    <name type="scientific">Vibrio gallaecicus</name>
    <dbReference type="NCBI Taxonomy" id="552386"/>
    <lineage>
        <taxon>Bacteria</taxon>
        <taxon>Pseudomonadati</taxon>
        <taxon>Pseudomonadota</taxon>
        <taxon>Gammaproteobacteria</taxon>
        <taxon>Vibrionales</taxon>
        <taxon>Vibrionaceae</taxon>
        <taxon>Vibrio</taxon>
    </lineage>
</organism>
<dbReference type="InterPro" id="IPR050706">
    <property type="entry name" value="Cyclic-di-GMP_PDE-like"/>
</dbReference>
<sequence>MKYSNQAIESLGLINIIINEQGYISDLSEQAAELFRMEMGDNIFSACPIEFLDEHYQPYPCIDNLCEKIAKQTSECTLTPYDFECGLSYPDRNVVWLKIHVVVRESSLVLHCSDIGELVAARRLNRQLSIQDPHTGLLYREAFLTKIKEENRHGTVCCVRICNYQRINEIWGAAVANLVFMEILARAYTETNNAICSKHSTDSFIVFVPSEDSLDIEHFYSLLNEPFHFNGRHFFSNVALGYYQEKPSDEHEQSLNKAEMAILDVSAERIRLAEFQEDLAKQIEHQNNLEMEFRSAINDDLNKHFHTTFQPIHCSQTGKVVGGECLIRWVLNGKMVSPVEFIPISEKTGDIGLLTQFNIRQLGEMVRELENKGIDTSKYLFALNISVVEILDVDFVDKLTECIKLNGLVSEQVKLELTESALIDNFNYVNLVLEQVQDLGFRVSIDDFGTGFSSLSYLCRLRFDEIKIDREFVTNVVSDSKLQTVFNSIASLATNLNKPVVAEGVETLEQLIYAQAKGIEYIQGYYFSKPLQKDDYIYHLMSNQI</sequence>
<feature type="domain" description="EAL" evidence="1">
    <location>
        <begin position="286"/>
        <end position="544"/>
    </location>
</feature>
<dbReference type="PANTHER" id="PTHR33121:SF70">
    <property type="entry name" value="SIGNALING PROTEIN YKOW"/>
    <property type="match status" value="1"/>
</dbReference>
<name>A0ABV4NBY9_9VIBR</name>
<comment type="caution">
    <text evidence="2">The sequence shown here is derived from an EMBL/GenBank/DDBJ whole genome shotgun (WGS) entry which is preliminary data.</text>
</comment>
<dbReference type="RefSeq" id="WP_372266209.1">
    <property type="nucleotide sequence ID" value="NZ_JBFRUW010000042.1"/>
</dbReference>
<dbReference type="PANTHER" id="PTHR33121">
    <property type="entry name" value="CYCLIC DI-GMP PHOSPHODIESTERASE PDEF"/>
    <property type="match status" value="1"/>
</dbReference>